<dbReference type="InParanoid" id="A0A0Q3EWD4"/>
<dbReference type="PANTHER" id="PTHR33286:SF16">
    <property type="entry name" value="BIFUNCTIONAL INHIBITOR_PLANT LIPID TRANSFER PROTEIN_SEED STORAGE HELICAL DOMAIN-CONTAINING PROTEIN"/>
    <property type="match status" value="1"/>
</dbReference>
<dbReference type="PANTHER" id="PTHR33286">
    <property type="entry name" value="BIFUNCTIONAL INHIBITOR/LIPID-TRANSFER PROTEIN/SEED STORAGE 2S ALBUMIN SUPERFAMILY PROTEIN"/>
    <property type="match status" value="1"/>
</dbReference>
<dbReference type="EnsemblPlants" id="KQJ91782">
    <property type="protein sequence ID" value="KQJ91782"/>
    <property type="gene ID" value="BRADI_4g39727v3"/>
</dbReference>
<gene>
    <name evidence="2" type="ORF">BRADI_4g39727v3</name>
</gene>
<evidence type="ECO:0000256" key="1">
    <source>
        <dbReference type="SAM" id="SignalP"/>
    </source>
</evidence>
<evidence type="ECO:0000313" key="4">
    <source>
        <dbReference type="Proteomes" id="UP000008810"/>
    </source>
</evidence>
<dbReference type="EMBL" id="CM000883">
    <property type="protein sequence ID" value="KQJ91782.1"/>
    <property type="molecule type" value="Genomic_DNA"/>
</dbReference>
<feature type="chain" id="PRO_5035999507" description="Bifunctional inhibitor/plant lipid transfer protein/seed storage helical domain-containing protein" evidence="1">
    <location>
        <begin position="26"/>
        <end position="109"/>
    </location>
</feature>
<keyword evidence="1" id="KW-0732">Signal</keyword>
<evidence type="ECO:0000313" key="2">
    <source>
        <dbReference type="EMBL" id="KQJ91782.1"/>
    </source>
</evidence>
<evidence type="ECO:0000313" key="3">
    <source>
        <dbReference type="EnsemblPlants" id="KQJ91782"/>
    </source>
</evidence>
<dbReference type="OrthoDB" id="683494at2759"/>
<reference evidence="3" key="3">
    <citation type="submission" date="2018-08" db="UniProtKB">
        <authorList>
            <consortium name="EnsemblPlants"/>
        </authorList>
    </citation>
    <scope>IDENTIFICATION</scope>
    <source>
        <strain evidence="3">cv. Bd21</strain>
    </source>
</reference>
<dbReference type="AlphaFoldDB" id="A0A0Q3EWD4"/>
<dbReference type="Proteomes" id="UP000008810">
    <property type="component" value="Chromosome 4"/>
</dbReference>
<reference evidence="2" key="2">
    <citation type="submission" date="2017-06" db="EMBL/GenBank/DDBJ databases">
        <title>WGS assembly of Brachypodium distachyon.</title>
        <authorList>
            <consortium name="The International Brachypodium Initiative"/>
            <person name="Lucas S."/>
            <person name="Harmon-Smith M."/>
            <person name="Lail K."/>
            <person name="Tice H."/>
            <person name="Grimwood J."/>
            <person name="Bruce D."/>
            <person name="Barry K."/>
            <person name="Shu S."/>
            <person name="Lindquist E."/>
            <person name="Wang M."/>
            <person name="Pitluck S."/>
            <person name="Vogel J.P."/>
            <person name="Garvin D.F."/>
            <person name="Mockler T.C."/>
            <person name="Schmutz J."/>
            <person name="Rokhsar D."/>
            <person name="Bevan M.W."/>
        </authorList>
    </citation>
    <scope>NUCLEOTIDE SEQUENCE</scope>
    <source>
        <strain evidence="2">Bd21</strain>
    </source>
</reference>
<feature type="signal peptide" evidence="1">
    <location>
        <begin position="1"/>
        <end position="25"/>
    </location>
</feature>
<organism evidence="2">
    <name type="scientific">Brachypodium distachyon</name>
    <name type="common">Purple false brome</name>
    <name type="synonym">Trachynia distachya</name>
    <dbReference type="NCBI Taxonomy" id="15368"/>
    <lineage>
        <taxon>Eukaryota</taxon>
        <taxon>Viridiplantae</taxon>
        <taxon>Streptophyta</taxon>
        <taxon>Embryophyta</taxon>
        <taxon>Tracheophyta</taxon>
        <taxon>Spermatophyta</taxon>
        <taxon>Magnoliopsida</taxon>
        <taxon>Liliopsida</taxon>
        <taxon>Poales</taxon>
        <taxon>Poaceae</taxon>
        <taxon>BOP clade</taxon>
        <taxon>Pooideae</taxon>
        <taxon>Stipodae</taxon>
        <taxon>Brachypodieae</taxon>
        <taxon>Brachypodium</taxon>
    </lineage>
</organism>
<name>A0A0Q3EWD4_BRADI</name>
<sequence length="109" mass="11884">MPSAKAARLLCLLVAISCSSQRARAKIVDQREIDKKAVMYHCWKNIEKQMGDQFPKKDSPCCQTVARITDIRGICENTAVDLALISLAKLVHVTKVCGNPIPANSNCAG</sequence>
<dbReference type="Gramene" id="KQJ91782">
    <property type="protein sequence ID" value="KQJ91782"/>
    <property type="gene ID" value="BRADI_4g39727v3"/>
</dbReference>
<proteinExistence type="predicted"/>
<evidence type="ECO:0008006" key="5">
    <source>
        <dbReference type="Google" id="ProtNLM"/>
    </source>
</evidence>
<reference evidence="2 3" key="1">
    <citation type="journal article" date="2010" name="Nature">
        <title>Genome sequencing and analysis of the model grass Brachypodium distachyon.</title>
        <authorList>
            <consortium name="International Brachypodium Initiative"/>
        </authorList>
    </citation>
    <scope>NUCLEOTIDE SEQUENCE [LARGE SCALE GENOMIC DNA]</scope>
    <source>
        <strain evidence="2 3">Bd21</strain>
    </source>
</reference>
<accession>A0A0Q3EWD4</accession>
<protein>
    <recommendedName>
        <fullName evidence="5">Bifunctional inhibitor/plant lipid transfer protein/seed storage helical domain-containing protein</fullName>
    </recommendedName>
</protein>
<keyword evidence="4" id="KW-1185">Reference proteome</keyword>